<dbReference type="PANTHER" id="PTHR42680:SF3">
    <property type="entry name" value="DCTP DEAMINASE"/>
    <property type="match status" value="1"/>
</dbReference>
<dbReference type="GO" id="GO:0006229">
    <property type="term" value="P:dUTP biosynthetic process"/>
    <property type="evidence" value="ECO:0007669"/>
    <property type="project" value="InterPro"/>
</dbReference>
<dbReference type="SUPFAM" id="SSF51283">
    <property type="entry name" value="dUTPase-like"/>
    <property type="match status" value="1"/>
</dbReference>
<dbReference type="PANTHER" id="PTHR42680">
    <property type="entry name" value="DCTP DEAMINASE"/>
    <property type="match status" value="1"/>
</dbReference>
<dbReference type="Pfam" id="PF22769">
    <property type="entry name" value="DCD"/>
    <property type="match status" value="1"/>
</dbReference>
<name>A0A0G0ZMZ7_9BACT</name>
<sequence length="224" mass="25085">MANTDNRVELSPGILIKDQFLELMRAGSLRFEPALDSLQIGQVSIDLRLGFTFMVPKLSRMTARGRELFSITLDDDGVERFDTVQLEPGQEFQMAPGETITASNLERITMPVNARAIMYPRSSINRRGLSVGQTGIIDPGYEGQLLIPLTNKTPQIIHLYPGQRFCQIEFSPLSQSCELVQSRWHNSDIVVGSKPEKVGDENSLIIAGDIKGLKERYKLTFLED</sequence>
<dbReference type="CDD" id="cd07557">
    <property type="entry name" value="trimeric_dUTPase"/>
    <property type="match status" value="1"/>
</dbReference>
<keyword evidence="1" id="KW-0378">Hydrolase</keyword>
<protein>
    <submittedName>
        <fullName evidence="3">Putative deoxycytidine triphosphate deaminase</fullName>
    </submittedName>
</protein>
<proteinExistence type="predicted"/>
<evidence type="ECO:0000313" key="3">
    <source>
        <dbReference type="EMBL" id="KKS14363.1"/>
    </source>
</evidence>
<evidence type="ECO:0000256" key="1">
    <source>
        <dbReference type="ARBA" id="ARBA00022801"/>
    </source>
</evidence>
<evidence type="ECO:0000256" key="2">
    <source>
        <dbReference type="ARBA" id="ARBA00023080"/>
    </source>
</evidence>
<organism evidence="3 4">
    <name type="scientific">Candidatus Daviesbacteria bacterium GW2011_GWB1_41_5</name>
    <dbReference type="NCBI Taxonomy" id="1618429"/>
    <lineage>
        <taxon>Bacteria</taxon>
        <taxon>Candidatus Daviesiibacteriota</taxon>
    </lineage>
</organism>
<dbReference type="InterPro" id="IPR011962">
    <property type="entry name" value="dCTP_deaminase"/>
</dbReference>
<dbReference type="InterPro" id="IPR036157">
    <property type="entry name" value="dUTPase-like_sf"/>
</dbReference>
<evidence type="ECO:0000313" key="4">
    <source>
        <dbReference type="Proteomes" id="UP000034753"/>
    </source>
</evidence>
<accession>A0A0G0ZMZ7</accession>
<dbReference type="Proteomes" id="UP000034753">
    <property type="component" value="Unassembled WGS sequence"/>
</dbReference>
<keyword evidence="2" id="KW-0546">Nucleotide metabolism</keyword>
<dbReference type="EMBL" id="LCBN01000002">
    <property type="protein sequence ID" value="KKS14363.1"/>
    <property type="molecule type" value="Genomic_DNA"/>
</dbReference>
<dbReference type="GO" id="GO:0008829">
    <property type="term" value="F:dCTP deaminase activity"/>
    <property type="evidence" value="ECO:0007669"/>
    <property type="project" value="InterPro"/>
</dbReference>
<comment type="caution">
    <text evidence="3">The sequence shown here is derived from an EMBL/GenBank/DDBJ whole genome shotgun (WGS) entry which is preliminary data.</text>
</comment>
<dbReference type="InterPro" id="IPR033704">
    <property type="entry name" value="dUTPase_trimeric"/>
</dbReference>
<dbReference type="AlphaFoldDB" id="A0A0G0ZMZ7"/>
<dbReference type="Gene3D" id="2.70.40.10">
    <property type="match status" value="1"/>
</dbReference>
<reference evidence="3 4" key="1">
    <citation type="journal article" date="2015" name="Nature">
        <title>rRNA introns, odd ribosomes, and small enigmatic genomes across a large radiation of phyla.</title>
        <authorList>
            <person name="Brown C.T."/>
            <person name="Hug L.A."/>
            <person name="Thomas B.C."/>
            <person name="Sharon I."/>
            <person name="Castelle C.J."/>
            <person name="Singh A."/>
            <person name="Wilkins M.J."/>
            <person name="Williams K.H."/>
            <person name="Banfield J.F."/>
        </authorList>
    </citation>
    <scope>NUCLEOTIDE SEQUENCE [LARGE SCALE GENOMIC DNA]</scope>
</reference>
<gene>
    <name evidence="3" type="ORF">UU67_C0002G0029</name>
</gene>